<sequence length="519" mass="56898">MSRQTASRSRTEKGASRGGAGSQSVTAPAVTNDVVPGRLSYEDWTQLMQDEEDTGFVCSLVEEIVDQALEGCYQKYIWEQMLPFTVHQAKDALLQIVQWHFLSRDSGEVNIVNDPGWKEDSEPEAGVIDSWAQGSVPVVVRRQSSSVPSVSMISEEQTYLQGQGDDPNFIADSLVSGTEPTATTISDEHTDSTEKTVEKEPTVAYVSPQPQNDEKNTVEPDLDSVKVIKKKRPSYKKHTGRLPPPQVTDFETVPKPRPTSDKSESRNKSDAHLSPSQKTLLKVQAGRPPGNREVTFDERGNVVGVMKLNAHTLPMHRVRVQYSIIDPEAEANAQRLAAMRTGRIRRVTKSKWKSDDSSIITRSSEVDSHKPMPPGVSATTTSYFAKNTVIHQQTSGPESSPRNIPSASQIKKSREARIDPLPPSLIDTIDASPGVIIREGGHVKEGPEEKTAMRIGPADYHLKECKQPVLRLLGRKSAALRPTIDPQDVVQNVTTSSTVSTLAIKHPLPPIGTSQTAGN</sequence>
<evidence type="ECO:0000313" key="2">
    <source>
        <dbReference type="EMBL" id="CAK8696882.1"/>
    </source>
</evidence>
<feature type="compositionally biased region" description="Basic and acidic residues" evidence="1">
    <location>
        <begin position="186"/>
        <end position="201"/>
    </location>
</feature>
<accession>A0ABP0GZ94</accession>
<dbReference type="Pfam" id="PF15479">
    <property type="entry name" value="DUF4639"/>
    <property type="match status" value="1"/>
</dbReference>
<dbReference type="PANTHER" id="PTHR34438:SF1">
    <property type="entry name" value="CHROMOSOME 2 OPEN READING FRAME 81"/>
    <property type="match status" value="1"/>
</dbReference>
<dbReference type="InterPro" id="IPR028042">
    <property type="entry name" value="DUF4639"/>
</dbReference>
<reference evidence="2 3" key="1">
    <citation type="submission" date="2024-02" db="EMBL/GenBank/DDBJ databases">
        <authorList>
            <person name="Daric V."/>
            <person name="Darras S."/>
        </authorList>
    </citation>
    <scope>NUCLEOTIDE SEQUENCE [LARGE SCALE GENOMIC DNA]</scope>
</reference>
<comment type="caution">
    <text evidence="2">The sequence shown here is derived from an EMBL/GenBank/DDBJ whole genome shotgun (WGS) entry which is preliminary data.</text>
</comment>
<feature type="compositionally biased region" description="Basic residues" evidence="1">
    <location>
        <begin position="227"/>
        <end position="240"/>
    </location>
</feature>
<keyword evidence="3" id="KW-1185">Reference proteome</keyword>
<feature type="compositionally biased region" description="Polar residues" evidence="1">
    <location>
        <begin position="392"/>
        <end position="410"/>
    </location>
</feature>
<organism evidence="2 3">
    <name type="scientific">Clavelina lepadiformis</name>
    <name type="common">Light-bulb sea squirt</name>
    <name type="synonym">Ascidia lepadiformis</name>
    <dbReference type="NCBI Taxonomy" id="159417"/>
    <lineage>
        <taxon>Eukaryota</taxon>
        <taxon>Metazoa</taxon>
        <taxon>Chordata</taxon>
        <taxon>Tunicata</taxon>
        <taxon>Ascidiacea</taxon>
        <taxon>Aplousobranchia</taxon>
        <taxon>Clavelinidae</taxon>
        <taxon>Clavelina</taxon>
    </lineage>
</organism>
<evidence type="ECO:0000256" key="1">
    <source>
        <dbReference type="SAM" id="MobiDB-lite"/>
    </source>
</evidence>
<feature type="compositionally biased region" description="Basic and acidic residues" evidence="1">
    <location>
        <begin position="252"/>
        <end position="271"/>
    </location>
</feature>
<feature type="region of interest" description="Disordered" evidence="1">
    <location>
        <begin position="392"/>
        <end position="424"/>
    </location>
</feature>
<evidence type="ECO:0000313" key="3">
    <source>
        <dbReference type="Proteomes" id="UP001642483"/>
    </source>
</evidence>
<proteinExistence type="predicted"/>
<name>A0ABP0GZ94_CLALP</name>
<dbReference type="Proteomes" id="UP001642483">
    <property type="component" value="Unassembled WGS sequence"/>
</dbReference>
<feature type="region of interest" description="Disordered" evidence="1">
    <location>
        <begin position="1"/>
        <end position="29"/>
    </location>
</feature>
<protein>
    <submittedName>
        <fullName evidence="2">Uncharacterized protein</fullName>
    </submittedName>
</protein>
<feature type="region of interest" description="Disordered" evidence="1">
    <location>
        <begin position="180"/>
        <end position="295"/>
    </location>
</feature>
<dbReference type="PANTHER" id="PTHR34438">
    <property type="entry name" value="SI:DKEY-97L20.6"/>
    <property type="match status" value="1"/>
</dbReference>
<feature type="compositionally biased region" description="Basic and acidic residues" evidence="1">
    <location>
        <begin position="212"/>
        <end position="226"/>
    </location>
</feature>
<dbReference type="EMBL" id="CAWYQH010000163">
    <property type="protein sequence ID" value="CAK8696882.1"/>
    <property type="molecule type" value="Genomic_DNA"/>
</dbReference>
<gene>
    <name evidence="2" type="ORF">CVLEPA_LOCUS30192</name>
</gene>